<reference evidence="1" key="1">
    <citation type="submission" date="2022-03" db="EMBL/GenBank/DDBJ databases">
        <authorList>
            <person name="Lindestad O."/>
        </authorList>
    </citation>
    <scope>NUCLEOTIDE SEQUENCE</scope>
</reference>
<evidence type="ECO:0000313" key="1">
    <source>
        <dbReference type="EMBL" id="CAH2213173.1"/>
    </source>
</evidence>
<dbReference type="Proteomes" id="UP000838756">
    <property type="component" value="Unassembled WGS sequence"/>
</dbReference>
<dbReference type="EMBL" id="CAKXAJ010011357">
    <property type="protein sequence ID" value="CAH2213173.1"/>
    <property type="molecule type" value="Genomic_DNA"/>
</dbReference>
<evidence type="ECO:0000313" key="2">
    <source>
        <dbReference type="Proteomes" id="UP000838756"/>
    </source>
</evidence>
<sequence length="52" mass="5703">SFGEMLRPWLFLPLTSIVTVQRSGLKGVVMDVTTCTFSFTPKTQVDGHKAAC</sequence>
<organism evidence="1 2">
    <name type="scientific">Pararge aegeria aegeria</name>
    <dbReference type="NCBI Taxonomy" id="348720"/>
    <lineage>
        <taxon>Eukaryota</taxon>
        <taxon>Metazoa</taxon>
        <taxon>Ecdysozoa</taxon>
        <taxon>Arthropoda</taxon>
        <taxon>Hexapoda</taxon>
        <taxon>Insecta</taxon>
        <taxon>Pterygota</taxon>
        <taxon>Neoptera</taxon>
        <taxon>Endopterygota</taxon>
        <taxon>Lepidoptera</taxon>
        <taxon>Glossata</taxon>
        <taxon>Ditrysia</taxon>
        <taxon>Papilionoidea</taxon>
        <taxon>Nymphalidae</taxon>
        <taxon>Satyrinae</taxon>
        <taxon>Satyrini</taxon>
        <taxon>Parargina</taxon>
        <taxon>Pararge</taxon>
    </lineage>
</organism>
<name>A0A8S4QLS8_9NEOP</name>
<keyword evidence="2" id="KW-1185">Reference proteome</keyword>
<comment type="caution">
    <text evidence="1">The sequence shown here is derived from an EMBL/GenBank/DDBJ whole genome shotgun (WGS) entry which is preliminary data.</text>
</comment>
<feature type="non-terminal residue" evidence="1">
    <location>
        <position position="1"/>
    </location>
</feature>
<gene>
    <name evidence="1" type="primary">jg22770</name>
    <name evidence="1" type="ORF">PAEG_LOCUS3527</name>
</gene>
<proteinExistence type="predicted"/>
<dbReference type="AlphaFoldDB" id="A0A8S4QLS8"/>
<protein>
    <submittedName>
        <fullName evidence="1">Jg22770 protein</fullName>
    </submittedName>
</protein>
<accession>A0A8S4QLS8</accession>